<dbReference type="EMBL" id="CP043875">
    <property type="protein sequence ID" value="WOF16391.1"/>
    <property type="molecule type" value="Genomic_DNA"/>
</dbReference>
<dbReference type="KEGG" id="mefw:F1737_08625"/>
<feature type="compositionally biased region" description="Basic and acidic residues" evidence="4">
    <location>
        <begin position="148"/>
        <end position="170"/>
    </location>
</feature>
<proteinExistence type="predicted"/>
<dbReference type="InterPro" id="IPR047959">
    <property type="entry name" value="Transpos_IS5"/>
</dbReference>
<feature type="domain" description="Transposase InsH N-terminal" evidence="6">
    <location>
        <begin position="14"/>
        <end position="109"/>
    </location>
</feature>
<evidence type="ECO:0000313" key="10">
    <source>
        <dbReference type="EMBL" id="WOF16391.1"/>
    </source>
</evidence>
<dbReference type="PANTHER" id="PTHR35604">
    <property type="entry name" value="TRANSPOSASE INSH FOR INSERTION SEQUENCE ELEMENT IS5A-RELATED"/>
    <property type="match status" value="1"/>
</dbReference>
<dbReference type="EMBL" id="CP043875">
    <property type="protein sequence ID" value="WOF15426.1"/>
    <property type="molecule type" value="Genomic_DNA"/>
</dbReference>
<dbReference type="KEGG" id="mefw:F1737_04585"/>
<feature type="region of interest" description="Disordered" evidence="4">
    <location>
        <begin position="146"/>
        <end position="170"/>
    </location>
</feature>
<dbReference type="GO" id="GO:0004803">
    <property type="term" value="F:transposase activity"/>
    <property type="evidence" value="ECO:0007669"/>
    <property type="project" value="InterPro"/>
</dbReference>
<accession>A0AA97FDZ2</accession>
<sequence length="311" mass="36128">MSNFTNFAIKSEYEHIAELGDRLGEVEKMIDWEQFRPIIKELYTNQTEIGGRPNLDEVLMIKMLVLQQWHGLSDPELERQANDRISFRQFLGYPLKIPDRSTIWLFRERLSKSGKDSLIWNELQRQLDLKGLSIRKGMIQDATFIHSDPGHTRVDTPRGKEAKTRRSKDGTWTKKGGKSYFGYKLHVIIDSDYDLIRRICTTTASLHDSQIDLSDIDEVVYRDRGYQGAECKGYNATMLRGARDHPIGIRDKLRNNRISRKRSKGERPFAVIKSVFGSGSVKVTDLKRVRVKNMFSAFCFNLYQMRTIYGH</sequence>
<dbReference type="EMBL" id="CP043875">
    <property type="protein sequence ID" value="WOF17199.1"/>
    <property type="molecule type" value="Genomic_DNA"/>
</dbReference>
<dbReference type="KEGG" id="mefw:F1737_04465"/>
<dbReference type="EMBL" id="CP043875">
    <property type="protein sequence ID" value="WOF16749.1"/>
    <property type="molecule type" value="Genomic_DNA"/>
</dbReference>
<keyword evidence="13" id="KW-1185">Reference proteome</keyword>
<keyword evidence="3" id="KW-0233">DNA recombination</keyword>
<dbReference type="KEGG" id="mefw:F1737_01365"/>
<dbReference type="InterPro" id="IPR008490">
    <property type="entry name" value="Transposase_InsH_N"/>
</dbReference>
<dbReference type="GeneID" id="85230737"/>
<dbReference type="GO" id="GO:0006313">
    <property type="term" value="P:DNA transposition"/>
    <property type="evidence" value="ECO:0007669"/>
    <property type="project" value="InterPro"/>
</dbReference>
<protein>
    <submittedName>
        <fullName evidence="12">IS5 family transposase</fullName>
    </submittedName>
</protein>
<dbReference type="Pfam" id="PF01609">
    <property type="entry name" value="DDE_Tnp_1"/>
    <property type="match status" value="1"/>
</dbReference>
<feature type="domain" description="Transposase IS4-like" evidence="5">
    <location>
        <begin position="151"/>
        <end position="302"/>
    </location>
</feature>
<dbReference type="KEGG" id="mefw:F1737_06560"/>
<dbReference type="GO" id="GO:0003677">
    <property type="term" value="F:DNA binding"/>
    <property type="evidence" value="ECO:0007669"/>
    <property type="project" value="UniProtKB-KW"/>
</dbReference>
<evidence type="ECO:0000313" key="13">
    <source>
        <dbReference type="Proteomes" id="UP001301797"/>
    </source>
</evidence>
<evidence type="ECO:0000256" key="2">
    <source>
        <dbReference type="ARBA" id="ARBA00023125"/>
    </source>
</evidence>
<organism evidence="12 13">
    <name type="scientific">Methanochimaera problematica</name>
    <dbReference type="NCBI Taxonomy" id="2609417"/>
    <lineage>
        <taxon>Archaea</taxon>
        <taxon>Methanobacteriati</taxon>
        <taxon>Methanobacteriota</taxon>
        <taxon>Stenosarchaea group</taxon>
        <taxon>Methanomicrobia</taxon>
        <taxon>Methanomicrobiales</taxon>
        <taxon>Methanomicrobiaceae</taxon>
        <taxon>Methanochimaera</taxon>
    </lineage>
</organism>
<evidence type="ECO:0000313" key="11">
    <source>
        <dbReference type="EMBL" id="WOF16749.1"/>
    </source>
</evidence>
<evidence type="ECO:0000313" key="8">
    <source>
        <dbReference type="EMBL" id="WOF16008.1"/>
    </source>
</evidence>
<evidence type="ECO:0000313" key="7">
    <source>
        <dbReference type="EMBL" id="WOF15426.1"/>
    </source>
</evidence>
<comment type="function">
    <text evidence="1">Involved in the transposition of the insertion sequence IS5.</text>
</comment>
<dbReference type="EMBL" id="CP043875">
    <property type="protein sequence ID" value="WOF16031.1"/>
    <property type="molecule type" value="Genomic_DNA"/>
</dbReference>
<evidence type="ECO:0000256" key="1">
    <source>
        <dbReference type="ARBA" id="ARBA00003544"/>
    </source>
</evidence>
<dbReference type="PANTHER" id="PTHR35604:SF2">
    <property type="entry name" value="TRANSPOSASE INSH FOR INSERTION SEQUENCE ELEMENT IS5A-RELATED"/>
    <property type="match status" value="1"/>
</dbReference>
<dbReference type="RefSeq" id="WP_317135806.1">
    <property type="nucleotide sequence ID" value="NZ_CP043875.1"/>
</dbReference>
<keyword evidence="2" id="KW-0238">DNA-binding</keyword>
<dbReference type="Proteomes" id="UP001301797">
    <property type="component" value="Chromosome"/>
</dbReference>
<dbReference type="KEGG" id="mefw:F1737_11165"/>
<dbReference type="Pfam" id="PF05598">
    <property type="entry name" value="DUF772"/>
    <property type="match status" value="1"/>
</dbReference>
<evidence type="ECO:0000313" key="9">
    <source>
        <dbReference type="EMBL" id="WOF16031.1"/>
    </source>
</evidence>
<dbReference type="NCBIfam" id="NF033581">
    <property type="entry name" value="transpos_IS5_4"/>
    <property type="match status" value="1"/>
</dbReference>
<dbReference type="AlphaFoldDB" id="A0AA97FDZ2"/>
<gene>
    <name evidence="7" type="ORF">F1737_01365</name>
    <name evidence="8" type="ORF">F1737_04465</name>
    <name evidence="9" type="ORF">F1737_04585</name>
    <name evidence="10" type="ORF">F1737_06560</name>
    <name evidence="11" type="ORF">F1737_08625</name>
    <name evidence="12" type="ORF">F1737_11165</name>
</gene>
<evidence type="ECO:0000259" key="6">
    <source>
        <dbReference type="Pfam" id="PF05598"/>
    </source>
</evidence>
<evidence type="ECO:0000313" key="12">
    <source>
        <dbReference type="EMBL" id="WOF17199.1"/>
    </source>
</evidence>
<reference evidence="12 13" key="1">
    <citation type="submission" date="2019-09" db="EMBL/GenBank/DDBJ databases">
        <title>The complete genome of Methanoplanus sp. FWC-SCC4.</title>
        <authorList>
            <person name="Chen S.-C."/>
            <person name="Zhou Y.-Z."/>
            <person name="Lai M.-C."/>
        </authorList>
    </citation>
    <scope>NUCLEOTIDE SEQUENCE [LARGE SCALE GENOMIC DNA]</scope>
    <source>
        <strain evidence="12 13">FWC-SCC4</strain>
    </source>
</reference>
<evidence type="ECO:0000256" key="4">
    <source>
        <dbReference type="SAM" id="MobiDB-lite"/>
    </source>
</evidence>
<evidence type="ECO:0000256" key="3">
    <source>
        <dbReference type="ARBA" id="ARBA00023172"/>
    </source>
</evidence>
<dbReference type="InterPro" id="IPR002559">
    <property type="entry name" value="Transposase_11"/>
</dbReference>
<name>A0AA97FDZ2_9EURY</name>
<dbReference type="EMBL" id="CP043875">
    <property type="protein sequence ID" value="WOF16008.1"/>
    <property type="molecule type" value="Genomic_DNA"/>
</dbReference>
<evidence type="ECO:0000259" key="5">
    <source>
        <dbReference type="Pfam" id="PF01609"/>
    </source>
</evidence>